<protein>
    <recommendedName>
        <fullName evidence="4">FACT complex subunit</fullName>
    </recommendedName>
</protein>
<evidence type="ECO:0000313" key="1">
    <source>
        <dbReference type="EMBL" id="CAK0812469.1"/>
    </source>
</evidence>
<dbReference type="Proteomes" id="UP001189429">
    <property type="component" value="Unassembled WGS sequence"/>
</dbReference>
<sequence length="314" mass="34548">DILIIRSENLRDQAWVDIRAAAGKLWIENYGKPRHHTTARMDKGIAAKAKPDDRRGEAHFTRELSKIHQSLNGEAGRVLPSRHDLLDVASLTDKQIAEFKFNDRKEATAQAKALLAGFLDASDVTPEMQAFALDYVRRTAKSQQALTSSLLNVVKKVHKTPQSIEDKLIFFDSGALPMSPAQLAQLHAKQAVKRSDADIFVVPNLGEIPNRTRLIAGLVGGVVSTMEFVASRGASGSTVAFSGSAFVPRKLYICPGFMVKYPWICSDIYDVLNLVTAKLKLAKSEAEVEGILANVATRARRQREIIVLCSKAEK</sequence>
<evidence type="ECO:0000313" key="3">
    <source>
        <dbReference type="Proteomes" id="UP001189429"/>
    </source>
</evidence>
<evidence type="ECO:0008006" key="4">
    <source>
        <dbReference type="Google" id="ProtNLM"/>
    </source>
</evidence>
<organism evidence="1 3">
    <name type="scientific">Prorocentrum cordatum</name>
    <dbReference type="NCBI Taxonomy" id="2364126"/>
    <lineage>
        <taxon>Eukaryota</taxon>
        <taxon>Sar</taxon>
        <taxon>Alveolata</taxon>
        <taxon>Dinophyceae</taxon>
        <taxon>Prorocentrales</taxon>
        <taxon>Prorocentraceae</taxon>
        <taxon>Prorocentrum</taxon>
    </lineage>
</organism>
<dbReference type="EMBL" id="CAUYUJ010021322">
    <property type="protein sequence ID" value="CAK0903962.1"/>
    <property type="molecule type" value="Genomic_DNA"/>
</dbReference>
<dbReference type="EMBL" id="CAUYUJ010005147">
    <property type="protein sequence ID" value="CAK0812469.1"/>
    <property type="molecule type" value="Genomic_DNA"/>
</dbReference>
<evidence type="ECO:0000313" key="2">
    <source>
        <dbReference type="EMBL" id="CAK0903962.1"/>
    </source>
</evidence>
<name>A0ABN9R181_9DINO</name>
<keyword evidence="3" id="KW-1185">Reference proteome</keyword>
<feature type="non-terminal residue" evidence="1">
    <location>
        <position position="314"/>
    </location>
</feature>
<gene>
    <name evidence="1" type="ORF">PCOR1329_LOCUS16747</name>
    <name evidence="2" type="ORF">PCOR1329_LOCUS80124</name>
</gene>
<feature type="non-terminal residue" evidence="1">
    <location>
        <position position="1"/>
    </location>
</feature>
<reference evidence="1" key="1">
    <citation type="submission" date="2023-10" db="EMBL/GenBank/DDBJ databases">
        <authorList>
            <person name="Chen Y."/>
            <person name="Shah S."/>
            <person name="Dougan E. K."/>
            <person name="Thang M."/>
            <person name="Chan C."/>
        </authorList>
    </citation>
    <scope>NUCLEOTIDE SEQUENCE [LARGE SCALE GENOMIC DNA]</scope>
</reference>
<accession>A0ABN9R181</accession>
<comment type="caution">
    <text evidence="1">The sequence shown here is derived from an EMBL/GenBank/DDBJ whole genome shotgun (WGS) entry which is preliminary data.</text>
</comment>
<proteinExistence type="predicted"/>